<feature type="signal peptide" evidence="1">
    <location>
        <begin position="1"/>
        <end position="19"/>
    </location>
</feature>
<name>A0A5C8GGU7_9BACT</name>
<dbReference type="GO" id="GO:0008237">
    <property type="term" value="F:metallopeptidase activity"/>
    <property type="evidence" value="ECO:0007669"/>
    <property type="project" value="InterPro"/>
</dbReference>
<evidence type="ECO:0000259" key="2">
    <source>
        <dbReference type="Pfam" id="PF16217"/>
    </source>
</evidence>
<reference evidence="4" key="1">
    <citation type="submission" date="2019-05" db="EMBL/GenBank/DDBJ databases">
        <title>Prevotella brunnea sp. nov., isolated from a wound of a patient.</title>
        <authorList>
            <person name="Buhl M."/>
        </authorList>
    </citation>
    <scope>NUCLEOTIDE SEQUENCE [LARGE SCALE GENOMIC DNA]</scope>
    <source>
        <strain evidence="4">A2672</strain>
    </source>
</reference>
<dbReference type="InterPro" id="IPR032625">
    <property type="entry name" value="M64_N"/>
</dbReference>
<dbReference type="InterPro" id="IPR024079">
    <property type="entry name" value="MetalloPept_cat_dom_sf"/>
</dbReference>
<dbReference type="OrthoDB" id="127762at2"/>
<feature type="chain" id="PRO_5022694683" evidence="1">
    <location>
        <begin position="20"/>
        <end position="437"/>
    </location>
</feature>
<dbReference type="AlphaFoldDB" id="A0A5C8GGU7"/>
<dbReference type="InterPro" id="IPR019026">
    <property type="entry name" value="Peptidase_M64_IgA"/>
</dbReference>
<dbReference type="Gene3D" id="3.40.390.10">
    <property type="entry name" value="Collagenase (Catalytic Domain)"/>
    <property type="match status" value="1"/>
</dbReference>
<evidence type="ECO:0000256" key="1">
    <source>
        <dbReference type="SAM" id="SignalP"/>
    </source>
</evidence>
<dbReference type="InterPro" id="IPR038171">
    <property type="entry name" value="M64_N_sf"/>
</dbReference>
<dbReference type="EMBL" id="SDIK01000060">
    <property type="protein sequence ID" value="TXJ60428.1"/>
    <property type="molecule type" value="Genomic_DNA"/>
</dbReference>
<dbReference type="Pfam" id="PF09471">
    <property type="entry name" value="Peptidase_M64"/>
    <property type="match status" value="2"/>
</dbReference>
<comment type="caution">
    <text evidence="3">The sequence shown here is derived from an EMBL/GenBank/DDBJ whole genome shotgun (WGS) entry which is preliminary data.</text>
</comment>
<evidence type="ECO:0000313" key="3">
    <source>
        <dbReference type="EMBL" id="TXJ60428.1"/>
    </source>
</evidence>
<dbReference type="Gene3D" id="2.60.40.3250">
    <property type="entry name" value="Peptidase M64, N-terminal domain"/>
    <property type="match status" value="1"/>
</dbReference>
<feature type="domain" description="Peptidase M64 N-terminal" evidence="2">
    <location>
        <begin position="21"/>
        <end position="140"/>
    </location>
</feature>
<dbReference type="Proteomes" id="UP000321612">
    <property type="component" value="Unassembled WGS sequence"/>
</dbReference>
<dbReference type="Pfam" id="PF16217">
    <property type="entry name" value="M64_N"/>
    <property type="match status" value="1"/>
</dbReference>
<gene>
    <name evidence="3" type="ORF">ETF27_08410</name>
</gene>
<proteinExistence type="predicted"/>
<protein>
    <submittedName>
        <fullName evidence="3">Peptidase M64</fullName>
    </submittedName>
</protein>
<organism evidence="3 4">
    <name type="scientific">Prevotella brunnea</name>
    <dbReference type="NCBI Taxonomy" id="2508867"/>
    <lineage>
        <taxon>Bacteria</taxon>
        <taxon>Pseudomonadati</taxon>
        <taxon>Bacteroidota</taxon>
        <taxon>Bacteroidia</taxon>
        <taxon>Bacteroidales</taxon>
        <taxon>Prevotellaceae</taxon>
        <taxon>Prevotella</taxon>
    </lineage>
</organism>
<evidence type="ECO:0000313" key="4">
    <source>
        <dbReference type="Proteomes" id="UP000321612"/>
    </source>
</evidence>
<accession>A0A5C8GGU7</accession>
<dbReference type="RefSeq" id="WP_130830294.1">
    <property type="nucleotide sequence ID" value="NZ_SDIK01000060.1"/>
</dbReference>
<sequence length="437" mass="49951">MKKILSLFLFALVSLTVAAQEFQQYFKNATLRIDYAFAGNAEHQNIALDELCEVPGWYGKRERLAELPVQGNGQVIVRDHRSQRVIYRNSFSTLFQEWLSYDEAKTASRTFQNVFLVPFPKDTVDVTVELKNNRRETMAKLTHMVVPTDILIRKIGEKNVTPYITLQQAADTSQCIHIAYISEGYTEAEMPIFIQDCNTAIEALFAHEPFRSMRDRFNIVAVKAASEESGTSEPGKGIWKNTALHSHFNTFYSDRYLTTLHLKDLHNLLAGTPYEHIIVLVNTANYGGGGILNSYNLSMTHHPAFKPVVVHEFGHSFAGLGDEYAYGNEQIPMYPRDVEPWEQNLTTLVDFQEKWADMVNAKTAVPTPQPKDLDRPDSKKKNWKIGAYEPAGYSQHGVYRAYPDCRMRTNANPEFCPVCQRAIRRMIDFYTTPEKKQ</sequence>
<keyword evidence="4" id="KW-1185">Reference proteome</keyword>
<keyword evidence="1" id="KW-0732">Signal</keyword>